<dbReference type="Pfam" id="PF20148">
    <property type="entry name" value="DUF6531"/>
    <property type="match status" value="1"/>
</dbReference>
<evidence type="ECO:0000256" key="2">
    <source>
        <dbReference type="SAM" id="MobiDB-lite"/>
    </source>
</evidence>
<dbReference type="Gene3D" id="3.90.930.1">
    <property type="match status" value="1"/>
</dbReference>
<protein>
    <submittedName>
        <fullName evidence="6">Type IV secretion protein Rhs</fullName>
    </submittedName>
</protein>
<dbReference type="Proteomes" id="UP000419138">
    <property type="component" value="Unassembled WGS sequence"/>
</dbReference>
<proteinExistence type="predicted"/>
<dbReference type="InterPro" id="IPR045351">
    <property type="entry name" value="DUF6531"/>
</dbReference>
<dbReference type="InterPro" id="IPR056823">
    <property type="entry name" value="TEN-like_YD-shell"/>
</dbReference>
<organism evidence="6 7">
    <name type="scientific">Streptomyces jumonjinensis</name>
    <dbReference type="NCBI Taxonomy" id="1945"/>
    <lineage>
        <taxon>Bacteria</taxon>
        <taxon>Bacillati</taxon>
        <taxon>Actinomycetota</taxon>
        <taxon>Actinomycetes</taxon>
        <taxon>Kitasatosporales</taxon>
        <taxon>Streptomycetaceae</taxon>
        <taxon>Streptomyces</taxon>
    </lineage>
</organism>
<dbReference type="Pfam" id="PF25023">
    <property type="entry name" value="TEN_YD-shell"/>
    <property type="match status" value="2"/>
</dbReference>
<evidence type="ECO:0000259" key="5">
    <source>
        <dbReference type="Pfam" id="PF25023"/>
    </source>
</evidence>
<evidence type="ECO:0000256" key="1">
    <source>
        <dbReference type="ARBA" id="ARBA00022737"/>
    </source>
</evidence>
<dbReference type="InterPro" id="IPR050708">
    <property type="entry name" value="T6SS_VgrG/RHS"/>
</dbReference>
<dbReference type="InterPro" id="IPR022385">
    <property type="entry name" value="Rhs_assc_core"/>
</dbReference>
<dbReference type="Pfam" id="PF05593">
    <property type="entry name" value="RHS_repeat"/>
    <property type="match status" value="9"/>
</dbReference>
<feature type="compositionally biased region" description="Polar residues" evidence="2">
    <location>
        <begin position="1458"/>
        <end position="1468"/>
    </location>
</feature>
<reference evidence="6 7" key="1">
    <citation type="submission" date="2019-05" db="EMBL/GenBank/DDBJ databases">
        <title>Comparative genomics and metabolomics analyses of clavulanic acid producing Streptomyces species provides insight into specialized metabolism and evolution of beta-lactam biosynthetic gene clusters.</title>
        <authorList>
            <person name="Moore M.A."/>
            <person name="Cruz-Morales P."/>
            <person name="Barona Gomez F."/>
            <person name="Kapil T."/>
        </authorList>
    </citation>
    <scope>NUCLEOTIDE SEQUENCE [LARGE SCALE GENOMIC DNA]</scope>
    <source>
        <strain evidence="6 7">NRRL 5741</strain>
    </source>
</reference>
<dbReference type="Pfam" id="PF21725">
    <property type="entry name" value="T7SS_signal"/>
    <property type="match status" value="1"/>
</dbReference>
<feature type="domain" description="Putative T7SS secretion signal" evidence="4">
    <location>
        <begin position="15"/>
        <end position="265"/>
    </location>
</feature>
<gene>
    <name evidence="6" type="ORF">FF041_25120</name>
</gene>
<dbReference type="EMBL" id="VCLA01000170">
    <property type="protein sequence ID" value="MQT03352.1"/>
    <property type="molecule type" value="Genomic_DNA"/>
</dbReference>
<feature type="region of interest" description="Disordered" evidence="2">
    <location>
        <begin position="1449"/>
        <end position="1468"/>
    </location>
</feature>
<dbReference type="InterPro" id="IPR006530">
    <property type="entry name" value="YD"/>
</dbReference>
<evidence type="ECO:0000259" key="4">
    <source>
        <dbReference type="Pfam" id="PF21725"/>
    </source>
</evidence>
<name>A0A646KM14_STRJU</name>
<dbReference type="RefSeq" id="WP_323392643.1">
    <property type="nucleotide sequence ID" value="NZ_JBEPDZ010000002.1"/>
</dbReference>
<feature type="region of interest" description="Disordered" evidence="2">
    <location>
        <begin position="240"/>
        <end position="261"/>
    </location>
</feature>
<feature type="domain" description="Teneurin-like YD-shell" evidence="5">
    <location>
        <begin position="1336"/>
        <end position="1415"/>
    </location>
</feature>
<keyword evidence="1" id="KW-0677">Repeat</keyword>
<dbReference type="NCBIfam" id="TIGR01643">
    <property type="entry name" value="YD_repeat_2x"/>
    <property type="match status" value="11"/>
</dbReference>
<comment type="caution">
    <text evidence="6">The sequence shown here is derived from an EMBL/GenBank/DDBJ whole genome shotgun (WGS) entry which is preliminary data.</text>
</comment>
<feature type="region of interest" description="Disordered" evidence="2">
    <location>
        <begin position="200"/>
        <end position="225"/>
    </location>
</feature>
<dbReference type="InterPro" id="IPR049082">
    <property type="entry name" value="T7SS_signal"/>
</dbReference>
<keyword evidence="7" id="KW-1185">Reference proteome</keyword>
<feature type="region of interest" description="Disordered" evidence="2">
    <location>
        <begin position="1178"/>
        <end position="1202"/>
    </location>
</feature>
<dbReference type="Gene3D" id="2.180.10.10">
    <property type="entry name" value="RHS repeat-associated core"/>
    <property type="match status" value="2"/>
</dbReference>
<dbReference type="InterPro" id="IPR031325">
    <property type="entry name" value="RHS_repeat"/>
</dbReference>
<feature type="domain" description="Teneurin-like YD-shell" evidence="5">
    <location>
        <begin position="1100"/>
        <end position="1271"/>
    </location>
</feature>
<accession>A0A646KM14</accession>
<evidence type="ECO:0000313" key="7">
    <source>
        <dbReference type="Proteomes" id="UP000419138"/>
    </source>
</evidence>
<feature type="compositionally biased region" description="Low complexity" evidence="2">
    <location>
        <begin position="246"/>
        <end position="260"/>
    </location>
</feature>
<evidence type="ECO:0000313" key="6">
    <source>
        <dbReference type="EMBL" id="MQT03352.1"/>
    </source>
</evidence>
<evidence type="ECO:0000259" key="3">
    <source>
        <dbReference type="Pfam" id="PF20148"/>
    </source>
</evidence>
<feature type="domain" description="DUF6531" evidence="3">
    <location>
        <begin position="414"/>
        <end position="485"/>
    </location>
</feature>
<feature type="region of interest" description="Disordered" evidence="2">
    <location>
        <begin position="387"/>
        <end position="414"/>
    </location>
</feature>
<sequence>MGIGDIVSDLTPDSVENTIEKGTEWVGDRVEDAGDWTADRLDDVGWESGSDWVRDKSRSLANRMGAQVDELDLGQSEDKTKLVHGSPSKLRSSASHLKDLQKAFDNVGKGLGGLDSSALKGQAADAFRATVKIEPPKWFKGADAFGKAAGALEAFAGTVEWAQGQAQTAIDKWKAGTKASEDALDAHKAKVDAYNSAADRYNAQPADQRDPSSLPPRPGEFTDPGKAQMEEAQELIAEARKQRNTAAETARGAVAAARDAAPPKPSYAAQMADGLAEYEILQTHAGAGIVKGTAGLVNFVRSVNPVDPYNITHPAEYALALNNTAAGLVMVANDPWGAGKQMIDGFMKDPAEGLGRLVPDLLLTAATGGAGAGVKVTRVAKEAADLAGARRAVDDAPPGTSNRTDDDKTTTGTDPVDLATGRMFLPQTDVVLPGTLPLAFTRRVESGYTQGRFLGPSWSSTVDERLEIDAAGVIHITADGRLIAYPHPVPGVPTLPENGTARDRLARDANGDYTITGPETGHIRHFTAPPGTGPGDDGRAWLVQISDRNQNTITIDRTDDGTPLALVHSAGYHLALTTADGRLTGLCLVDGDEIHPVRTYGYTDGDLTTVTKPSGAVLTFEYDEHHRVTAWIDSNDSRYDYAYDDRHRVIAEGGEAGHFRLTLSYSDPDPATGHRTTTLTTAEGHTTRHLIGDGCRVLATTDPLGHTTRHTYDTRGNQLTRTDPLGRTTAYTYDENGRPTAVTRPDGSEARGVRDEFGLVTEFTGPDGVRWQQEYDERGNRTSATDHAGNRTAYVYDDSGRLVSVTDPLGAVTTVRCDRAGLPIEVVDPLGGTIRHTYDAFGRAVRVTDALGQTTALEWSADGELSLRTRPDGSTESWTYDGEGNCTSHTDPLGQTTRFAYTHFDLLSVRTNPDGVRYEFAHDAGLRLTQVTNPQGLTWSYAYDQAGRLTSETDFDGRVLTYALDAAGQVTSRTDALGAEIAFLRDPLGRVLRKDAAGQVTTYAYDPAGRLTHAAGPESELIHQYDRRGLLKTEMVDGRVTTYGYDALGRRTHRITPTGQRTDYGYDAAGRRIHLTAGERRITFTRDASGRERERAFGDTLTITSAWDPAGRLTDQRLTTGDRTLNHRAYTYRADGHLTAVDDSLRGRSRFDLDAGGRVTTVAAEGWTESYAYDEAGNQSSASWPASHPGQEATGPRTYTGTKITRAGGVRYEHDRAGRITLRQKTRLSRRPDTWRYTWDAEDRLTAVTTPDGARWRYRYDPLGRRTAKQRLSDDGATVVEETLFTWDGATLCEQTATAPELPNPIALTWDHQGLRPLAQTERILDAHAPQSVIDQRFFAISTDVIGTPTELIDETGELAWHTRTTLWGATAWNRDATAYTPLRFPGQYHDPETGLHYNYFRHYDPETARYLTPDPLGLAPAPNPDTYVHNPHTWTDPLGLAPRCLNDTGKEGKDTNENFTPGSAEGQQLADQLRRESAESIFNENGWLTPQAITDSRRVIAGEDIGNPVVRDLMTSDGSQISDWGKYSTRTHQSPYGDFQVHYYYNPETGRVLNYDYKVVMNRR</sequence>
<dbReference type="PANTHER" id="PTHR32305:SF15">
    <property type="entry name" value="PROTEIN RHSA-RELATED"/>
    <property type="match status" value="1"/>
</dbReference>
<dbReference type="NCBIfam" id="TIGR03696">
    <property type="entry name" value="Rhs_assc_core"/>
    <property type="match status" value="1"/>
</dbReference>
<dbReference type="PANTHER" id="PTHR32305">
    <property type="match status" value="1"/>
</dbReference>